<dbReference type="InterPro" id="IPR016084">
    <property type="entry name" value="Haem_Oase-like_multi-hlx"/>
</dbReference>
<dbReference type="EMBL" id="NBSH01000003">
    <property type="protein sequence ID" value="ORX39273.1"/>
    <property type="molecule type" value="Genomic_DNA"/>
</dbReference>
<keyword evidence="1" id="KW-0349">Heme</keyword>
<dbReference type="RefSeq" id="XP_021873136.1">
    <property type="nucleotide sequence ID" value="XM_022012483.1"/>
</dbReference>
<proteinExistence type="predicted"/>
<dbReference type="GO" id="GO:0006788">
    <property type="term" value="P:heme oxidation"/>
    <property type="evidence" value="ECO:0007669"/>
    <property type="project" value="InterPro"/>
</dbReference>
<dbReference type="InParanoid" id="A0A1Y1UMJ0"/>
<dbReference type="GO" id="GO:0004392">
    <property type="term" value="F:heme oxygenase (decyclizing) activity"/>
    <property type="evidence" value="ECO:0007669"/>
    <property type="project" value="InterPro"/>
</dbReference>
<dbReference type="GO" id="GO:0046872">
    <property type="term" value="F:metal ion binding"/>
    <property type="evidence" value="ECO:0007669"/>
    <property type="project" value="UniProtKB-KW"/>
</dbReference>
<evidence type="ECO:0000256" key="3">
    <source>
        <dbReference type="ARBA" id="ARBA00023004"/>
    </source>
</evidence>
<feature type="compositionally biased region" description="Basic and acidic residues" evidence="4">
    <location>
        <begin position="847"/>
        <end position="857"/>
    </location>
</feature>
<protein>
    <recommendedName>
        <fullName evidence="7">Heme oxygenase-like protein</fullName>
    </recommendedName>
</protein>
<dbReference type="OrthoDB" id="652091at2759"/>
<keyword evidence="3" id="KW-0408">Iron</keyword>
<feature type="region of interest" description="Disordered" evidence="4">
    <location>
        <begin position="778"/>
        <end position="873"/>
    </location>
</feature>
<dbReference type="PANTHER" id="PTHR10720">
    <property type="entry name" value="HEME OXYGENASE"/>
    <property type="match status" value="1"/>
</dbReference>
<name>A0A1Y1UMJ0_9TREE</name>
<evidence type="ECO:0008006" key="7">
    <source>
        <dbReference type="Google" id="ProtNLM"/>
    </source>
</evidence>
<evidence type="ECO:0000256" key="1">
    <source>
        <dbReference type="ARBA" id="ARBA00022617"/>
    </source>
</evidence>
<evidence type="ECO:0000256" key="4">
    <source>
        <dbReference type="SAM" id="MobiDB-lite"/>
    </source>
</evidence>
<evidence type="ECO:0000256" key="2">
    <source>
        <dbReference type="ARBA" id="ARBA00022723"/>
    </source>
</evidence>
<dbReference type="SUPFAM" id="SSF48613">
    <property type="entry name" value="Heme oxygenase-like"/>
    <property type="match status" value="1"/>
</dbReference>
<evidence type="ECO:0000313" key="6">
    <source>
        <dbReference type="Proteomes" id="UP000193218"/>
    </source>
</evidence>
<dbReference type="InterPro" id="IPR016053">
    <property type="entry name" value="Haem_Oase-like"/>
</dbReference>
<organism evidence="5 6">
    <name type="scientific">Kockovaella imperatae</name>
    <dbReference type="NCBI Taxonomy" id="4999"/>
    <lineage>
        <taxon>Eukaryota</taxon>
        <taxon>Fungi</taxon>
        <taxon>Dikarya</taxon>
        <taxon>Basidiomycota</taxon>
        <taxon>Agaricomycotina</taxon>
        <taxon>Tremellomycetes</taxon>
        <taxon>Tremellales</taxon>
        <taxon>Cuniculitremaceae</taxon>
        <taxon>Kockovaella</taxon>
    </lineage>
</organism>
<dbReference type="AlphaFoldDB" id="A0A1Y1UMJ0"/>
<dbReference type="PANTHER" id="PTHR10720:SF0">
    <property type="entry name" value="HEME OXYGENASE"/>
    <property type="match status" value="1"/>
</dbReference>
<evidence type="ECO:0000313" key="5">
    <source>
        <dbReference type="EMBL" id="ORX39273.1"/>
    </source>
</evidence>
<accession>A0A1Y1UMJ0</accession>
<comment type="caution">
    <text evidence="5">The sequence shown here is derived from an EMBL/GenBank/DDBJ whole genome shotgun (WGS) entry which is preliminary data.</text>
</comment>
<dbReference type="InterPro" id="IPR002051">
    <property type="entry name" value="Haem_Oase"/>
</dbReference>
<dbReference type="STRING" id="4999.A0A1Y1UMJ0"/>
<dbReference type="Gene3D" id="1.20.120.20">
    <property type="entry name" value="Apolipoprotein"/>
    <property type="match status" value="1"/>
</dbReference>
<keyword evidence="6" id="KW-1185">Reference proteome</keyword>
<dbReference type="CDD" id="cd19165">
    <property type="entry name" value="HemeO"/>
    <property type="match status" value="1"/>
</dbReference>
<dbReference type="Pfam" id="PF01126">
    <property type="entry name" value="Heme_oxygenase"/>
    <property type="match status" value="2"/>
</dbReference>
<sequence>MMAPSSPPSSIDTPSFEPNIPPWNLPPEYVSMKSVLASLSRKMKRPPTLDDIIIPELDFSSPISSLMKVGTSRSHVQAEHSDGAKALVKGELGLQEYIRWLAILWRVYSALELSLSEHATNPVLAPTYAPEALDRAPALARDIIFLLDLLPSKPKQTIELQPPEDAPLPPFPIPDFMMPVFTLTPPPLATYITHLRDLALTSEDAPLLLAHSYVRYLGDLSGGQIIASRIRKAYDLHGDQGLAFYKFEMMGDYEPMKIHQMKEWFREAMNSGVQNDEVLKERLVKEANLAFALNVHLFALIQTSNNALVLSSPGTSAVAIPKVNAQGQPLRYYEIQQMERDAKFRAKKEKEALLPPITWKDRIERFSLFMLAVGVTLGFSKYGWPWMLREIVPRVRDIADERGWMDHTLVAKLLAEDGLLAAPVPGIGEDSAINSAGAFAKDGVKRYYDKAASYVDQLRRTAGSTASSVTSAASETYSQASTSISQVVQEATRAIEESLPTASEEVDDDIFAEFHGAYTQVSQAVDSATEVVKSATESVKEAIPTMPPKEEIVENLMTHMEPVEEAISTVAVPPAQEIFDQVRTPVEAVKTAIPTPSIPPVERIVEQVTTQVESVIEAIPTPSIPPVEQIIQQVTTPVESVMDAIPTPSIPPVEQIIEQVTTPVESVIDAIPTLSVPPFDQIVEQMSTQVESVKEAIPTSSSIPSAEEIVDQATTWVEAVKEAIPTPSISEVKEMVEPVTSQYSSVTEAVKDYATGVVTGASEVIQTTAATVDAAEPVAESVHTEDAAAEPEETPIVSTTADSTPIEPSIPPTTLAPGSDATAITSQDATDQPDKAGVPHPVPVVEVEEHRTDRDPIETGSRAQEPVIMRDEL</sequence>
<dbReference type="Gene3D" id="1.20.910.10">
    <property type="entry name" value="Heme oxygenase-like"/>
    <property type="match status" value="1"/>
</dbReference>
<dbReference type="GeneID" id="33554291"/>
<reference evidence="5 6" key="1">
    <citation type="submission" date="2017-03" db="EMBL/GenBank/DDBJ databases">
        <title>Widespread Adenine N6-methylation of Active Genes in Fungi.</title>
        <authorList>
            <consortium name="DOE Joint Genome Institute"/>
            <person name="Mondo S.J."/>
            <person name="Dannebaum R.O."/>
            <person name="Kuo R.C."/>
            <person name="Louie K.B."/>
            <person name="Bewick A.J."/>
            <person name="Labutti K."/>
            <person name="Haridas S."/>
            <person name="Kuo A."/>
            <person name="Salamov A."/>
            <person name="Ahrendt S.R."/>
            <person name="Lau R."/>
            <person name="Bowen B.P."/>
            <person name="Lipzen A."/>
            <person name="Sullivan W."/>
            <person name="Andreopoulos W.B."/>
            <person name="Clum A."/>
            <person name="Lindquist E."/>
            <person name="Daum C."/>
            <person name="Northen T.R."/>
            <person name="Ramamoorthy G."/>
            <person name="Schmitz R.J."/>
            <person name="Gryganskyi A."/>
            <person name="Culley D."/>
            <person name="Magnuson J."/>
            <person name="James T.Y."/>
            <person name="O'Malley M.A."/>
            <person name="Stajich J.E."/>
            <person name="Spatafora J.W."/>
            <person name="Visel A."/>
            <person name="Grigoriev I.V."/>
        </authorList>
    </citation>
    <scope>NUCLEOTIDE SEQUENCE [LARGE SCALE GENOMIC DNA]</scope>
    <source>
        <strain evidence="5 6">NRRL Y-17943</strain>
    </source>
</reference>
<gene>
    <name evidence="5" type="ORF">BD324DRAFT_322560</name>
</gene>
<keyword evidence="2" id="KW-0479">Metal-binding</keyword>
<dbReference type="Proteomes" id="UP000193218">
    <property type="component" value="Unassembled WGS sequence"/>
</dbReference>